<reference evidence="1" key="1">
    <citation type="submission" date="2009-02" db="EMBL/GenBank/DDBJ databases">
        <title>The Genome Sequence of Ajellomyces capsulatus strain G186AR.</title>
        <authorList>
            <consortium name="The Broad Institute Genome Sequencing Platform"/>
            <person name="Champion M."/>
            <person name="Cuomo C."/>
            <person name="Ma L.-J."/>
            <person name="Henn M.R."/>
            <person name="Sil A."/>
            <person name="Goldman B."/>
            <person name="Young S.K."/>
            <person name="Kodira C.D."/>
            <person name="Zeng Q."/>
            <person name="Koehrsen M."/>
            <person name="Alvarado L."/>
            <person name="Berlin A."/>
            <person name="Borenstein D."/>
            <person name="Chen Z."/>
            <person name="Engels R."/>
            <person name="Freedman E."/>
            <person name="Gellesch M."/>
            <person name="Goldberg J."/>
            <person name="Griggs A."/>
            <person name="Gujja S."/>
            <person name="Heiman D."/>
            <person name="Hepburn T."/>
            <person name="Howarth C."/>
            <person name="Jen D."/>
            <person name="Larson L."/>
            <person name="Lewis B."/>
            <person name="Mehta T."/>
            <person name="Park D."/>
            <person name="Pearson M."/>
            <person name="Roberts A."/>
            <person name="Saif S."/>
            <person name="Shea T."/>
            <person name="Shenoy N."/>
            <person name="Sisk P."/>
            <person name="Stolte C."/>
            <person name="Sykes S."/>
            <person name="Walk T."/>
            <person name="White J."/>
            <person name="Yandava C."/>
            <person name="Klein B."/>
            <person name="McEwen J.G."/>
            <person name="Puccia R."/>
            <person name="Goldman G.H."/>
            <person name="Felipe M.S."/>
            <person name="Nino-Vega G."/>
            <person name="San-Blas G."/>
            <person name="Taylor J."/>
            <person name="Mendoza L."/>
            <person name="Galagan J."/>
            <person name="Nusbaum C."/>
            <person name="Birren B."/>
        </authorList>
    </citation>
    <scope>NUCLEOTIDE SEQUENCE</scope>
    <source>
        <strain evidence="1">G186AR</strain>
    </source>
</reference>
<keyword evidence="2" id="KW-1185">Reference proteome</keyword>
<dbReference type="EMBL" id="GG663369">
    <property type="protein sequence ID" value="EEH05998.1"/>
    <property type="molecule type" value="Genomic_DNA"/>
</dbReference>
<evidence type="ECO:0000313" key="2">
    <source>
        <dbReference type="Proteomes" id="UP000001631"/>
    </source>
</evidence>
<organism evidence="1 2">
    <name type="scientific">Ajellomyces capsulatus (strain G186AR / H82 / ATCC MYA-2454 / RMSCC 2432)</name>
    <name type="common">Darling's disease fungus</name>
    <name type="synonym">Histoplasma capsulatum</name>
    <dbReference type="NCBI Taxonomy" id="447093"/>
    <lineage>
        <taxon>Eukaryota</taxon>
        <taxon>Fungi</taxon>
        <taxon>Dikarya</taxon>
        <taxon>Ascomycota</taxon>
        <taxon>Pezizomycotina</taxon>
        <taxon>Eurotiomycetes</taxon>
        <taxon>Eurotiomycetidae</taxon>
        <taxon>Onygenales</taxon>
        <taxon>Ajellomycetaceae</taxon>
        <taxon>Histoplasma</taxon>
    </lineage>
</organism>
<dbReference type="HOGENOM" id="CLU_145544_1_0_1"/>
<dbReference type="RefSeq" id="XP_045286479.1">
    <property type="nucleotide sequence ID" value="XM_045432363.1"/>
</dbReference>
<accession>C0NQN4</accession>
<dbReference type="Proteomes" id="UP000001631">
    <property type="component" value="Unassembled WGS sequence"/>
</dbReference>
<name>C0NQN4_AJECG</name>
<sequence>MANNASIPDPETIRVALEEARNSEDGSIDPRMTSILETAIGEVWRKVQADPDTYILTRDEFALFNYFLDRFRGPVAQRAVERYWNNCNRHPSENYNIRKQPSRTCNTTLRFNQLTAPESCSSKAALLYPTWSCLLLSTLVSRFRDALEFFQTIPPS</sequence>
<proteinExistence type="predicted"/>
<dbReference type="AlphaFoldDB" id="C0NQN4"/>
<dbReference type="GeneID" id="69038330"/>
<dbReference type="InParanoid" id="C0NQN4"/>
<gene>
    <name evidence="1" type="ORF">HCBG_05314</name>
</gene>
<protein>
    <submittedName>
        <fullName evidence="1">Uncharacterized protein</fullName>
    </submittedName>
</protein>
<evidence type="ECO:0000313" key="1">
    <source>
        <dbReference type="EMBL" id="EEH05998.1"/>
    </source>
</evidence>